<comment type="caution">
    <text evidence="8">The sequence shown here is derived from an EMBL/GenBank/DDBJ whole genome shotgun (WGS) entry which is preliminary data.</text>
</comment>
<keyword evidence="3" id="KW-0479">Metal-binding</keyword>
<dbReference type="InterPro" id="IPR012962">
    <property type="entry name" value="Pept_M54_archaemetzincn"/>
</dbReference>
<dbReference type="PANTHER" id="PTHR15910:SF1">
    <property type="entry name" value="ARCHAEMETZINCIN-2"/>
    <property type="match status" value="1"/>
</dbReference>
<keyword evidence="4" id="KW-0378">Hydrolase</keyword>
<dbReference type="PANTHER" id="PTHR15910">
    <property type="entry name" value="ARCHAEMETZINCIN"/>
    <property type="match status" value="1"/>
</dbReference>
<gene>
    <name evidence="8" type="ORF">CYCCA115_LOCUS19543</name>
</gene>
<name>A0AAD2G446_9STRA</name>
<dbReference type="GO" id="GO:0046872">
    <property type="term" value="F:metal ion binding"/>
    <property type="evidence" value="ECO:0007669"/>
    <property type="project" value="UniProtKB-KW"/>
</dbReference>
<evidence type="ECO:0000256" key="1">
    <source>
        <dbReference type="ARBA" id="ARBA00001947"/>
    </source>
</evidence>
<dbReference type="GO" id="GO:0006508">
    <property type="term" value="P:proteolysis"/>
    <property type="evidence" value="ECO:0007669"/>
    <property type="project" value="UniProtKB-KW"/>
</dbReference>
<protein>
    <submittedName>
        <fullName evidence="8">Uncharacterized protein</fullName>
    </submittedName>
</protein>
<dbReference type="InterPro" id="IPR024079">
    <property type="entry name" value="MetalloPept_cat_dom_sf"/>
</dbReference>
<organism evidence="8 9">
    <name type="scientific">Cylindrotheca closterium</name>
    <dbReference type="NCBI Taxonomy" id="2856"/>
    <lineage>
        <taxon>Eukaryota</taxon>
        <taxon>Sar</taxon>
        <taxon>Stramenopiles</taxon>
        <taxon>Ochrophyta</taxon>
        <taxon>Bacillariophyta</taxon>
        <taxon>Bacillariophyceae</taxon>
        <taxon>Bacillariophycidae</taxon>
        <taxon>Bacillariales</taxon>
        <taxon>Bacillariaceae</taxon>
        <taxon>Cylindrotheca</taxon>
    </lineage>
</organism>
<comment type="cofactor">
    <cofactor evidence="1">
        <name>Zn(2+)</name>
        <dbReference type="ChEBI" id="CHEBI:29105"/>
    </cofactor>
</comment>
<dbReference type="GO" id="GO:0008237">
    <property type="term" value="F:metallopeptidase activity"/>
    <property type="evidence" value="ECO:0007669"/>
    <property type="project" value="UniProtKB-KW"/>
</dbReference>
<dbReference type="AlphaFoldDB" id="A0AAD2G446"/>
<feature type="region of interest" description="Disordered" evidence="7">
    <location>
        <begin position="361"/>
        <end position="397"/>
    </location>
</feature>
<evidence type="ECO:0000256" key="7">
    <source>
        <dbReference type="SAM" id="MobiDB-lite"/>
    </source>
</evidence>
<sequence length="397" mass="44407">MATNQERKLSKDVVKAIGAMPLWAWDPSYASLHRKALPEAIDEDDEEQSFRQFVDMGKREPNARGTGRWLVTRERNSIAIVCIGDVEEATVQGVKSYLSAFFYGRMQVELHSSFPNVHVQEDDKSISSKEKGTKKDKNAKPKDDSTLIMGSYAYSVQQANVDGELCFEVFSLFDMLAYAVDDDEKHSNPYYCVIALVNHGLCEQVDDEYLAVLGRACGDRVCVVDARHASATTKKGTHISKNSVSVTQTVAKRNLRTLLATTAHETLHCFGLDHCITWQCLMNSHQVDEHEFLFLSPLNLKKLVYAMLPPSDQTKQGNDTMLVNRYVIQRYNALGGVLKSLGFSKDATWAYRKASLVEEATKGSGGGRNVAPVSSRNNTRDHHGGGSRKKKQQRKMY</sequence>
<dbReference type="Proteomes" id="UP001295423">
    <property type="component" value="Unassembled WGS sequence"/>
</dbReference>
<keyword evidence="6" id="KW-0482">Metalloprotease</keyword>
<feature type="compositionally biased region" description="Basic residues" evidence="7">
    <location>
        <begin position="385"/>
        <end position="397"/>
    </location>
</feature>
<evidence type="ECO:0000256" key="6">
    <source>
        <dbReference type="ARBA" id="ARBA00023049"/>
    </source>
</evidence>
<dbReference type="SUPFAM" id="SSF55486">
    <property type="entry name" value="Metalloproteases ('zincins'), catalytic domain"/>
    <property type="match status" value="1"/>
</dbReference>
<evidence type="ECO:0000256" key="2">
    <source>
        <dbReference type="ARBA" id="ARBA00022670"/>
    </source>
</evidence>
<keyword evidence="5" id="KW-0862">Zinc</keyword>
<keyword evidence="2" id="KW-0645">Protease</keyword>
<evidence type="ECO:0000313" key="9">
    <source>
        <dbReference type="Proteomes" id="UP001295423"/>
    </source>
</evidence>
<dbReference type="EMBL" id="CAKOGP040002092">
    <property type="protein sequence ID" value="CAJ1962133.1"/>
    <property type="molecule type" value="Genomic_DNA"/>
</dbReference>
<evidence type="ECO:0000256" key="5">
    <source>
        <dbReference type="ARBA" id="ARBA00022833"/>
    </source>
</evidence>
<dbReference type="Gene3D" id="3.40.390.10">
    <property type="entry name" value="Collagenase (Catalytic Domain)"/>
    <property type="match status" value="1"/>
</dbReference>
<keyword evidence="9" id="KW-1185">Reference proteome</keyword>
<evidence type="ECO:0000256" key="3">
    <source>
        <dbReference type="ARBA" id="ARBA00022723"/>
    </source>
</evidence>
<accession>A0AAD2G446</accession>
<evidence type="ECO:0000256" key="4">
    <source>
        <dbReference type="ARBA" id="ARBA00022801"/>
    </source>
</evidence>
<reference evidence="8" key="1">
    <citation type="submission" date="2023-08" db="EMBL/GenBank/DDBJ databases">
        <authorList>
            <person name="Audoor S."/>
            <person name="Bilcke G."/>
        </authorList>
    </citation>
    <scope>NUCLEOTIDE SEQUENCE</scope>
</reference>
<evidence type="ECO:0000313" key="8">
    <source>
        <dbReference type="EMBL" id="CAJ1962133.1"/>
    </source>
</evidence>
<proteinExistence type="predicted"/>
<feature type="region of interest" description="Disordered" evidence="7">
    <location>
        <begin position="119"/>
        <end position="142"/>
    </location>
</feature>